<accession>A0AAD6TVX2</accession>
<dbReference type="EMBL" id="JARJCN010000051">
    <property type="protein sequence ID" value="KAJ7081196.1"/>
    <property type="molecule type" value="Genomic_DNA"/>
</dbReference>
<dbReference type="Proteomes" id="UP001222325">
    <property type="component" value="Unassembled WGS sequence"/>
</dbReference>
<gene>
    <name evidence="1" type="ORF">B0H15DRAFT_855357</name>
</gene>
<sequence length="291" mass="34127">MRKLSIAARLRLRSRKEQIRVPLSKAVIQDVGKSNHGKVLHVLGILLCSCLSPPHSKRCRAHSRCLRRSVRRVRLVYRIRAPYIVFMDPMRPAHLNEETPRQLQDRLLLYRSHNVKFVEYFPDGTWRELERNDPLDIVLLAKTAFPGILLPQMQQLMNTLRYFLFDLQNSRREIVPHRGPPQTLSNMVFYRQYPQSYGIIVPVQPNNYATFPIPLALRSQLAQTALEDEVEMQQKFVATGNAYYLDAVINRVILNFRRVVREIEQQAQLQYHPGRATREKPGRRLHWSMVS</sequence>
<reference evidence="1" key="1">
    <citation type="submission" date="2023-03" db="EMBL/GenBank/DDBJ databases">
        <title>Massive genome expansion in bonnet fungi (Mycena s.s.) driven by repeated elements and novel gene families across ecological guilds.</title>
        <authorList>
            <consortium name="Lawrence Berkeley National Laboratory"/>
            <person name="Harder C.B."/>
            <person name="Miyauchi S."/>
            <person name="Viragh M."/>
            <person name="Kuo A."/>
            <person name="Thoen E."/>
            <person name="Andreopoulos B."/>
            <person name="Lu D."/>
            <person name="Skrede I."/>
            <person name="Drula E."/>
            <person name="Henrissat B."/>
            <person name="Morin E."/>
            <person name="Kohler A."/>
            <person name="Barry K."/>
            <person name="LaButti K."/>
            <person name="Morin E."/>
            <person name="Salamov A."/>
            <person name="Lipzen A."/>
            <person name="Mereny Z."/>
            <person name="Hegedus B."/>
            <person name="Baldrian P."/>
            <person name="Stursova M."/>
            <person name="Weitz H."/>
            <person name="Taylor A."/>
            <person name="Grigoriev I.V."/>
            <person name="Nagy L.G."/>
            <person name="Martin F."/>
            <person name="Kauserud H."/>
        </authorList>
    </citation>
    <scope>NUCLEOTIDE SEQUENCE</scope>
    <source>
        <strain evidence="1">CBHHK173m</strain>
    </source>
</reference>
<name>A0AAD6TVX2_9AGAR</name>
<dbReference type="AlphaFoldDB" id="A0AAD6TVX2"/>
<keyword evidence="2" id="KW-1185">Reference proteome</keyword>
<evidence type="ECO:0000313" key="1">
    <source>
        <dbReference type="EMBL" id="KAJ7081196.1"/>
    </source>
</evidence>
<evidence type="ECO:0000313" key="2">
    <source>
        <dbReference type="Proteomes" id="UP001222325"/>
    </source>
</evidence>
<comment type="caution">
    <text evidence="1">The sequence shown here is derived from an EMBL/GenBank/DDBJ whole genome shotgun (WGS) entry which is preliminary data.</text>
</comment>
<proteinExistence type="predicted"/>
<protein>
    <submittedName>
        <fullName evidence="1">Uncharacterized protein</fullName>
    </submittedName>
</protein>
<organism evidence="1 2">
    <name type="scientific">Mycena belliarum</name>
    <dbReference type="NCBI Taxonomy" id="1033014"/>
    <lineage>
        <taxon>Eukaryota</taxon>
        <taxon>Fungi</taxon>
        <taxon>Dikarya</taxon>
        <taxon>Basidiomycota</taxon>
        <taxon>Agaricomycotina</taxon>
        <taxon>Agaricomycetes</taxon>
        <taxon>Agaricomycetidae</taxon>
        <taxon>Agaricales</taxon>
        <taxon>Marasmiineae</taxon>
        <taxon>Mycenaceae</taxon>
        <taxon>Mycena</taxon>
    </lineage>
</organism>